<dbReference type="OrthoDB" id="5416381at2"/>
<dbReference type="PROSITE" id="PS00409">
    <property type="entry name" value="PROKAR_NTER_METHYL"/>
    <property type="match status" value="1"/>
</dbReference>
<keyword evidence="4" id="KW-1185">Reference proteome</keyword>
<evidence type="ECO:0000313" key="3">
    <source>
        <dbReference type="EMBL" id="TWI71814.1"/>
    </source>
</evidence>
<dbReference type="Proteomes" id="UP000318307">
    <property type="component" value="Unassembled WGS sequence"/>
</dbReference>
<dbReference type="Pfam" id="PF07963">
    <property type="entry name" value="N_methyl"/>
    <property type="match status" value="1"/>
</dbReference>
<evidence type="ECO:0000313" key="4">
    <source>
        <dbReference type="Proteomes" id="UP000318307"/>
    </source>
</evidence>
<proteinExistence type="predicted"/>
<reference evidence="3 4" key="1">
    <citation type="submission" date="2019-07" db="EMBL/GenBank/DDBJ databases">
        <title>Genome sequencing of 100 strains of the haloalkaliphilic chemolithoautotrophic sulfur-oxidizing bacterium Thioalkalivibrio.</title>
        <authorList>
            <person name="Muyzer G."/>
        </authorList>
    </citation>
    <scope>NUCLEOTIDE SEQUENCE [LARGE SCALE GENOMIC DNA]</scope>
    <source>
        <strain evidence="3 4">ASO4-4</strain>
    </source>
</reference>
<accession>A0A562RTB4</accession>
<dbReference type="GO" id="GO:0043683">
    <property type="term" value="P:type IV pilus assembly"/>
    <property type="evidence" value="ECO:0007669"/>
    <property type="project" value="InterPro"/>
</dbReference>
<evidence type="ECO:0000256" key="1">
    <source>
        <dbReference type="SAM" id="MobiDB-lite"/>
    </source>
</evidence>
<dbReference type="InterPro" id="IPR032092">
    <property type="entry name" value="PilW"/>
</dbReference>
<dbReference type="Pfam" id="PF16074">
    <property type="entry name" value="PilW"/>
    <property type="match status" value="1"/>
</dbReference>
<protein>
    <submittedName>
        <fullName evidence="3">Type IV pilus assembly protein PilW</fullName>
    </submittedName>
</protein>
<feature type="region of interest" description="Disordered" evidence="1">
    <location>
        <begin position="323"/>
        <end position="346"/>
    </location>
</feature>
<sequence>MKINEKINSRSDAGITLVELLIVLALSLVLGTGIYQVFVGTTRSYSLNEELAMLQEDGRMAMSFLRSEIRGAGYLGCLQDAGSTTVVLRPGGDFAFTDFDSAIFGLEALDAGGWEDNSNTSYNQEEVKALMNMDSDPLEGSDVLVVRGIRTDFPNMTVNTGHTSSVSATLKLEQEKTGLDLERGDVLFLSDCVSSAIFQIQNYSDNSGTITYNTGSSVDPGNEPSRMGAVSDIIDRGQDPEIFQYVTTVFYLADEDGEPMLFRKIGRHDAEAFVSGVESFRVRYGEDTSTPSDGAVNAYVMASDVANWENVLSVRIGLLLRSPESRDPTAPVDEAEYDVSGDGTTDFTAPGDRRMRMVFSGTVGLRNRIR</sequence>
<dbReference type="EMBL" id="VLLC01000012">
    <property type="protein sequence ID" value="TWI71814.1"/>
    <property type="molecule type" value="Genomic_DNA"/>
</dbReference>
<evidence type="ECO:0000256" key="2">
    <source>
        <dbReference type="SAM" id="Phobius"/>
    </source>
</evidence>
<name>A0A562RTB4_9BACT</name>
<dbReference type="AlphaFoldDB" id="A0A562RTB4"/>
<dbReference type="InterPro" id="IPR012902">
    <property type="entry name" value="N_methyl_site"/>
</dbReference>
<keyword evidence="2" id="KW-0812">Transmembrane</keyword>
<feature type="transmembrane region" description="Helical" evidence="2">
    <location>
        <begin position="20"/>
        <end position="38"/>
    </location>
</feature>
<keyword evidence="2" id="KW-0472">Membrane</keyword>
<organism evidence="3 4">
    <name type="scientific">Desulfobotulus alkaliphilus</name>
    <dbReference type="NCBI Taxonomy" id="622671"/>
    <lineage>
        <taxon>Bacteria</taxon>
        <taxon>Pseudomonadati</taxon>
        <taxon>Thermodesulfobacteriota</taxon>
        <taxon>Desulfobacteria</taxon>
        <taxon>Desulfobacterales</taxon>
        <taxon>Desulfobacteraceae</taxon>
        <taxon>Desulfobotulus</taxon>
    </lineage>
</organism>
<dbReference type="RefSeq" id="WP_144684719.1">
    <property type="nucleotide sequence ID" value="NZ_VLLC01000012.1"/>
</dbReference>
<gene>
    <name evidence="3" type="ORF">LZ24_01831</name>
</gene>
<keyword evidence="2" id="KW-1133">Transmembrane helix</keyword>
<comment type="caution">
    <text evidence="3">The sequence shown here is derived from an EMBL/GenBank/DDBJ whole genome shotgun (WGS) entry which is preliminary data.</text>
</comment>